<sequence length="167" mass="19507">MIHNIDKDFDIIPEKGIGNIRLGTSIYYFQELYEKQKKDQYIDIKPTINPNLIYLTDVEYCDFVTFSFNCNGILSIITLKNGYEGKLWGTITLNSQVKDIFNTIDVKEFEIEDGFLVINNYTKLYFFLGEDVPDFSEYHETKDLKIKEILIIDKELLSHRPPANTSI</sequence>
<dbReference type="RefSeq" id="WP_338396257.1">
    <property type="nucleotide sequence ID" value="NZ_AP025325.1"/>
</dbReference>
<evidence type="ECO:0000313" key="1">
    <source>
        <dbReference type="EMBL" id="BDD13083.1"/>
    </source>
</evidence>
<protein>
    <submittedName>
        <fullName evidence="1">Uncharacterized protein</fullName>
    </submittedName>
</protein>
<keyword evidence="1" id="KW-0614">Plasmid</keyword>
<geneLocation type="plasmid" evidence="1 2">
    <name>pFA11</name>
</geneLocation>
<keyword evidence="2" id="KW-1185">Reference proteome</keyword>
<organism evidence="1 2">
    <name type="scientific">Fulvitalea axinellae</name>
    <dbReference type="NCBI Taxonomy" id="1182444"/>
    <lineage>
        <taxon>Bacteria</taxon>
        <taxon>Pseudomonadati</taxon>
        <taxon>Bacteroidota</taxon>
        <taxon>Cytophagia</taxon>
        <taxon>Cytophagales</taxon>
        <taxon>Persicobacteraceae</taxon>
        <taxon>Fulvitalea</taxon>
    </lineage>
</organism>
<name>A0AAU9CYQ4_9BACT</name>
<gene>
    <name evidence="1" type="ORF">FUAX_55150</name>
</gene>
<proteinExistence type="predicted"/>
<dbReference type="KEGG" id="fax:FUAX_55150"/>
<dbReference type="Proteomes" id="UP001348817">
    <property type="component" value="Plasmid pFA11"/>
</dbReference>
<accession>A0AAU9CYQ4</accession>
<dbReference type="EMBL" id="AP025325">
    <property type="protein sequence ID" value="BDD13083.1"/>
    <property type="molecule type" value="Genomic_DNA"/>
</dbReference>
<dbReference type="AlphaFoldDB" id="A0AAU9CYQ4"/>
<evidence type="ECO:0000313" key="2">
    <source>
        <dbReference type="Proteomes" id="UP001348817"/>
    </source>
</evidence>
<reference evidence="1 2" key="1">
    <citation type="submission" date="2021-12" db="EMBL/GenBank/DDBJ databases">
        <title>Genome sequencing of bacteria with rrn-lacking chromosome and rrn-plasmid.</title>
        <authorList>
            <person name="Anda M."/>
            <person name="Iwasaki W."/>
        </authorList>
    </citation>
    <scope>NUCLEOTIDE SEQUENCE [LARGE SCALE GENOMIC DNA]</scope>
    <source>
        <strain evidence="1 2">DSM 100852</strain>
        <plasmid evidence="1 2">pFA11</plasmid>
    </source>
</reference>